<dbReference type="SUPFAM" id="SSF100950">
    <property type="entry name" value="NagB/RpiA/CoA transferase-like"/>
    <property type="match status" value="1"/>
</dbReference>
<protein>
    <submittedName>
        <fullName evidence="7">DNA-binding transcriptional regulator LsrR, DeoR family</fullName>
    </submittedName>
</protein>
<evidence type="ECO:0000256" key="4">
    <source>
        <dbReference type="ARBA" id="ARBA00023163"/>
    </source>
</evidence>
<dbReference type="Gene3D" id="1.10.10.10">
    <property type="entry name" value="Winged helix-like DNA-binding domain superfamily/Winged helix DNA-binding domain"/>
    <property type="match status" value="1"/>
</dbReference>
<dbReference type="GO" id="GO:0003700">
    <property type="term" value="F:DNA-binding transcription factor activity"/>
    <property type="evidence" value="ECO:0007669"/>
    <property type="project" value="InterPro"/>
</dbReference>
<dbReference type="GO" id="GO:0006352">
    <property type="term" value="P:DNA-templated transcription initiation"/>
    <property type="evidence" value="ECO:0007669"/>
    <property type="project" value="InterPro"/>
</dbReference>
<feature type="domain" description="RNA polymerase sigma-70 region 4" evidence="6">
    <location>
        <begin position="8"/>
        <end position="55"/>
    </location>
</feature>
<gene>
    <name evidence="7" type="ORF">SAMN06295998_101347</name>
</gene>
<accession>A0A1W1Z8Y9</accession>
<keyword evidence="8" id="KW-1185">Reference proteome</keyword>
<dbReference type="EMBL" id="FWYD01000001">
    <property type="protein sequence ID" value="SMC44865.1"/>
    <property type="molecule type" value="Genomic_DNA"/>
</dbReference>
<dbReference type="InterPro" id="IPR037171">
    <property type="entry name" value="NagB/RpiA_transferase-like"/>
</dbReference>
<dbReference type="AlphaFoldDB" id="A0A1W1Z8Y9"/>
<dbReference type="InterPro" id="IPR007324">
    <property type="entry name" value="Sugar-bd_dom_put"/>
</dbReference>
<dbReference type="InterPro" id="IPR036388">
    <property type="entry name" value="WH-like_DNA-bd_sf"/>
</dbReference>
<evidence type="ECO:0000256" key="1">
    <source>
        <dbReference type="ARBA" id="ARBA00010466"/>
    </source>
</evidence>
<name>A0A1W1Z8Y9_9RHOB</name>
<proteinExistence type="inferred from homology"/>
<keyword evidence="4" id="KW-0804">Transcription</keyword>
<dbReference type="InterPro" id="IPR007630">
    <property type="entry name" value="RNA_pol_sigma70_r4"/>
</dbReference>
<dbReference type="GO" id="GO:0003677">
    <property type="term" value="F:DNA binding"/>
    <property type="evidence" value="ECO:0007669"/>
    <property type="project" value="UniProtKB-KW"/>
</dbReference>
<keyword evidence="3 7" id="KW-0238">DNA-binding</keyword>
<reference evidence="7 8" key="1">
    <citation type="submission" date="2017-04" db="EMBL/GenBank/DDBJ databases">
        <authorList>
            <person name="Afonso C.L."/>
            <person name="Miller P.J."/>
            <person name="Scott M.A."/>
            <person name="Spackman E."/>
            <person name="Goraichik I."/>
            <person name="Dimitrov K.M."/>
            <person name="Suarez D.L."/>
            <person name="Swayne D.E."/>
        </authorList>
    </citation>
    <scope>NUCLEOTIDE SEQUENCE [LARGE SCALE GENOMIC DNA]</scope>
    <source>
        <strain evidence="7 8">CGMCC 1.12644</strain>
    </source>
</reference>
<dbReference type="PANTHER" id="PTHR34294">
    <property type="entry name" value="TRANSCRIPTIONAL REGULATOR-RELATED"/>
    <property type="match status" value="1"/>
</dbReference>
<sequence length="328" mass="35207">MSRSVKIEQIDEDEQLLVRLAWACEIEGLTQADAAKRFGITRMRVNKALGEARRRGILRISVDSIYAASADLEWKIERGFGLARAVIVPSPQSPASTTPLISAGLGSYLGPILTDPGLQKFGMSWGNTLNLATRFMQPIDRPDLEIVSIMGGIVRGSDVNGYEITTRLADLCNAEHSFFTAPLFAGSAESQAMFMQQDIIADMLDKIRSCGAVALATGDLCSSLLVRDALPKDIDAEELRACGGVGDIIGHVLDENGALIDHPVNQRVIGVSLEDLRAIPNVILAAGGAHKVPVITAALRRGFVNTLVTDEDTARALLENSTVARDTD</sequence>
<keyword evidence="2" id="KW-0805">Transcription regulation</keyword>
<dbReference type="GO" id="GO:0030246">
    <property type="term" value="F:carbohydrate binding"/>
    <property type="evidence" value="ECO:0007669"/>
    <property type="project" value="InterPro"/>
</dbReference>
<evidence type="ECO:0000259" key="6">
    <source>
        <dbReference type="Pfam" id="PF04545"/>
    </source>
</evidence>
<dbReference type="Gene3D" id="3.40.50.1360">
    <property type="match status" value="1"/>
</dbReference>
<dbReference type="Proteomes" id="UP000192330">
    <property type="component" value="Unassembled WGS sequence"/>
</dbReference>
<evidence type="ECO:0000256" key="3">
    <source>
        <dbReference type="ARBA" id="ARBA00023125"/>
    </source>
</evidence>
<evidence type="ECO:0000256" key="2">
    <source>
        <dbReference type="ARBA" id="ARBA00023015"/>
    </source>
</evidence>
<evidence type="ECO:0000259" key="5">
    <source>
        <dbReference type="Pfam" id="PF04198"/>
    </source>
</evidence>
<dbReference type="RefSeq" id="WP_084350069.1">
    <property type="nucleotide sequence ID" value="NZ_FWYD01000001.1"/>
</dbReference>
<dbReference type="OrthoDB" id="9808171at2"/>
<dbReference type="InterPro" id="IPR051054">
    <property type="entry name" value="SorC_transcr_regulators"/>
</dbReference>
<comment type="similarity">
    <text evidence="1">Belongs to the SorC transcriptional regulatory family.</text>
</comment>
<dbReference type="Pfam" id="PF04198">
    <property type="entry name" value="Sugar-bind"/>
    <property type="match status" value="1"/>
</dbReference>
<organism evidence="7 8">
    <name type="scientific">Primorskyibacter flagellatus</name>
    <dbReference type="NCBI Taxonomy" id="1387277"/>
    <lineage>
        <taxon>Bacteria</taxon>
        <taxon>Pseudomonadati</taxon>
        <taxon>Pseudomonadota</taxon>
        <taxon>Alphaproteobacteria</taxon>
        <taxon>Rhodobacterales</taxon>
        <taxon>Roseobacteraceae</taxon>
        <taxon>Primorskyibacter</taxon>
    </lineage>
</organism>
<dbReference type="Pfam" id="PF04545">
    <property type="entry name" value="Sigma70_r4"/>
    <property type="match status" value="1"/>
</dbReference>
<dbReference type="STRING" id="1387277.SAMN06295998_101347"/>
<feature type="domain" description="Sugar-binding" evidence="5">
    <location>
        <begin position="68"/>
        <end position="319"/>
    </location>
</feature>
<evidence type="ECO:0000313" key="8">
    <source>
        <dbReference type="Proteomes" id="UP000192330"/>
    </source>
</evidence>
<evidence type="ECO:0000313" key="7">
    <source>
        <dbReference type="EMBL" id="SMC44865.1"/>
    </source>
</evidence>
<dbReference type="PANTHER" id="PTHR34294:SF1">
    <property type="entry name" value="TRANSCRIPTIONAL REGULATOR LSRR"/>
    <property type="match status" value="1"/>
</dbReference>